<evidence type="ECO:0000256" key="4">
    <source>
        <dbReference type="ARBA" id="ARBA00022741"/>
    </source>
</evidence>
<keyword evidence="11" id="KW-1185">Reference proteome</keyword>
<dbReference type="Gene3D" id="3.40.50.620">
    <property type="entry name" value="HUPs"/>
    <property type="match status" value="1"/>
</dbReference>
<feature type="binding site" evidence="7">
    <location>
        <position position="205"/>
    </location>
    <ligand>
        <name>L-glutamine</name>
        <dbReference type="ChEBI" id="CHEBI:58359"/>
    </ligand>
</feature>
<dbReference type="RefSeq" id="WP_162660849.1">
    <property type="nucleotide sequence ID" value="NZ_LR593887.1"/>
</dbReference>
<sequence>MNTLGWIRVAAVAPTLQVADVAHNLAATQQALQEAESAGVAVCIFPEMGLTGYTCNDLFHQRTLLRASIDALLALVRWSESAFAGLFAVGLPVEVDGQIFNVAAVIHRGQLLGLVPKRYLPNYQEFYDARYFASAATLRSSRVSLIGSRDRADSVPIGTDLLFQASDWPALTLGVEICEDVWMPVPPSSLQALNGATLLANLSASPEGIGKVGYRRQLIASQSGRCLAGYIYAAAGGGESTTDLVFGGHCLIAENGTILAESPRFQSQSTCIISEIDLERLQFARAQTTSFATGTLTPELATPMRTIAFRLERDPAPLPPRRRIDAHPFVPAGHSELRDRCEEIFSIQVGGLSKRLAHLGDLPVTIGVSGGLDSTLALLVACKTMDRRSRPRRQIQAMTMPGFGTTNRTYTNAKLLMSELGVSSEEIDIRGLCLEQFRQLRHRPFGLEIDGLTVEQFTEQLRQLPAERRRHDLTFENVQARMRTSLLMNRGFVIGTGDLSELALGWCTYNADHMSMYNVNGSVPKTLVKFLVNWAAEHQFQGAVQAVLRDVVATEISPELLPPAPDGRIEQTTESLVGPYELHDFFLFHFLRAGASPRKILELARYADFDGDYSMETIRHWLKGFVRRFFASQYKRSCLPDGPKVGSVSLSPRGDWRMPTDAVAELWLRDLDADAIP</sequence>
<organism evidence="10">
    <name type="scientific">Tuwongella immobilis</name>
    <dbReference type="NCBI Taxonomy" id="692036"/>
    <lineage>
        <taxon>Bacteria</taxon>
        <taxon>Pseudomonadati</taxon>
        <taxon>Planctomycetota</taxon>
        <taxon>Planctomycetia</taxon>
        <taxon>Gemmatales</taxon>
        <taxon>Gemmataceae</taxon>
        <taxon>Tuwongella</taxon>
    </lineage>
</organism>
<comment type="pathway">
    <text evidence="1 7 8">Cofactor biosynthesis; NAD(+) biosynthesis; NAD(+) from deamido-NAD(+) (L-Gln route): step 1/1.</text>
</comment>
<evidence type="ECO:0000256" key="5">
    <source>
        <dbReference type="ARBA" id="ARBA00022840"/>
    </source>
</evidence>
<dbReference type="UniPathway" id="UPA00253">
    <property type="reaction ID" value="UER00334"/>
</dbReference>
<dbReference type="InterPro" id="IPR014445">
    <property type="entry name" value="Gln-dep_NAD_synthase"/>
</dbReference>
<protein>
    <recommendedName>
        <fullName evidence="7 8">Glutamine-dependent NAD(+) synthetase</fullName>
        <ecNumber evidence="7 8">6.3.5.1</ecNumber>
    </recommendedName>
    <alternativeName>
        <fullName evidence="7 8">NAD(+) synthase [glutamine-hydrolyzing]</fullName>
    </alternativeName>
</protein>
<dbReference type="CDD" id="cd07570">
    <property type="entry name" value="GAT_Gln-NAD-synth"/>
    <property type="match status" value="1"/>
</dbReference>
<feature type="active site" description="Nucleophile; for glutaminase activity" evidence="7">
    <location>
        <position position="178"/>
    </location>
</feature>
<dbReference type="KEGG" id="tim:GMBLW1_35080"/>
<evidence type="ECO:0000256" key="7">
    <source>
        <dbReference type="HAMAP-Rule" id="MF_02090"/>
    </source>
</evidence>
<dbReference type="HAMAP" id="MF_02090">
    <property type="entry name" value="NadE_glutamine_dep"/>
    <property type="match status" value="1"/>
</dbReference>
<feature type="binding site" evidence="7">
    <location>
        <position position="635"/>
    </location>
    <ligand>
        <name>deamido-NAD(+)</name>
        <dbReference type="ChEBI" id="CHEBI:58437"/>
        <note>ligand shared between two neighboring subunits</note>
    </ligand>
</feature>
<dbReference type="InterPro" id="IPR022310">
    <property type="entry name" value="NAD/GMP_synthase"/>
</dbReference>
<dbReference type="AlphaFoldDB" id="A0A6C2YY72"/>
<dbReference type="GO" id="GO:0005524">
    <property type="term" value="F:ATP binding"/>
    <property type="evidence" value="ECO:0007669"/>
    <property type="project" value="UniProtKB-UniRule"/>
</dbReference>
<comment type="similarity">
    <text evidence="2 7 8">In the C-terminal section; belongs to the NAD synthetase family.</text>
</comment>
<evidence type="ECO:0000313" key="10">
    <source>
        <dbReference type="EMBL" id="VIP05685.1"/>
    </source>
</evidence>
<evidence type="ECO:0000256" key="3">
    <source>
        <dbReference type="ARBA" id="ARBA00022598"/>
    </source>
</evidence>
<name>A0A6C2YY72_9BACT</name>
<dbReference type="NCBIfam" id="NF002730">
    <property type="entry name" value="PRK02628.1"/>
    <property type="match status" value="1"/>
</dbReference>
<keyword evidence="5 7" id="KW-0067">ATP-binding</keyword>
<dbReference type="Gene3D" id="1.10.10.1140">
    <property type="entry name" value="Glutamine-dependent NAD+ synthetase, C-terminal domain"/>
    <property type="match status" value="1"/>
</dbReference>
<dbReference type="Pfam" id="PF02540">
    <property type="entry name" value="NAD_synthase"/>
    <property type="match status" value="1"/>
</dbReference>
<dbReference type="Pfam" id="PF00795">
    <property type="entry name" value="CN_hydrolase"/>
    <property type="match status" value="1"/>
</dbReference>
<dbReference type="PIRSF" id="PIRSF006630">
    <property type="entry name" value="NADS_GAT"/>
    <property type="match status" value="1"/>
</dbReference>
<dbReference type="InterPro" id="IPR003694">
    <property type="entry name" value="NAD_synthase"/>
</dbReference>
<dbReference type="PANTHER" id="PTHR23090">
    <property type="entry name" value="NH 3 /GLUTAMINE-DEPENDENT NAD + SYNTHETASE"/>
    <property type="match status" value="1"/>
</dbReference>
<feature type="binding site" evidence="7">
    <location>
        <position position="211"/>
    </location>
    <ligand>
        <name>L-glutamine</name>
        <dbReference type="ChEBI" id="CHEBI:58359"/>
    </ligand>
</feature>
<keyword evidence="10" id="KW-0378">Hydrolase</keyword>
<evidence type="ECO:0000313" key="11">
    <source>
        <dbReference type="Proteomes" id="UP000464378"/>
    </source>
</evidence>
<feature type="domain" description="CN hydrolase" evidence="9">
    <location>
        <begin position="7"/>
        <end position="278"/>
    </location>
</feature>
<keyword evidence="4 7" id="KW-0547">Nucleotide-binding</keyword>
<dbReference type="CDD" id="cd00553">
    <property type="entry name" value="NAD_synthase"/>
    <property type="match status" value="1"/>
</dbReference>
<feature type="active site" description="For glutaminase activity" evidence="7">
    <location>
        <position position="117"/>
    </location>
</feature>
<dbReference type="EC" id="6.3.5.1" evidence="7 8"/>
<dbReference type="GO" id="GO:0003952">
    <property type="term" value="F:NAD+ synthase (glutamine-hydrolyzing) activity"/>
    <property type="evidence" value="ECO:0007669"/>
    <property type="project" value="UniProtKB-UniRule"/>
</dbReference>
<dbReference type="SUPFAM" id="SSF52402">
    <property type="entry name" value="Adenine nucleotide alpha hydrolases-like"/>
    <property type="match status" value="1"/>
</dbReference>
<dbReference type="SUPFAM" id="SSF56317">
    <property type="entry name" value="Carbon-nitrogen hydrolase"/>
    <property type="match status" value="1"/>
</dbReference>
<feature type="binding site" evidence="7">
    <location>
        <begin position="506"/>
        <end position="509"/>
    </location>
    <ligand>
        <name>deamido-NAD(+)</name>
        <dbReference type="ChEBI" id="CHEBI:58437"/>
        <note>ligand shared between two neighboring subunits</note>
    </ligand>
</feature>
<dbReference type="GO" id="GO:0009435">
    <property type="term" value="P:NAD+ biosynthetic process"/>
    <property type="evidence" value="ECO:0007669"/>
    <property type="project" value="UniProtKB-UniRule"/>
</dbReference>
<feature type="binding site" evidence="7">
    <location>
        <begin position="367"/>
        <end position="374"/>
    </location>
    <ligand>
        <name>ATP</name>
        <dbReference type="ChEBI" id="CHEBI:30616"/>
    </ligand>
</feature>
<dbReference type="InterPro" id="IPR014729">
    <property type="entry name" value="Rossmann-like_a/b/a_fold"/>
</dbReference>
<dbReference type="InterPro" id="IPR036526">
    <property type="entry name" value="C-N_Hydrolase_sf"/>
</dbReference>
<evidence type="ECO:0000256" key="6">
    <source>
        <dbReference type="ARBA" id="ARBA00023027"/>
    </source>
</evidence>
<gene>
    <name evidence="7" type="primary">nadE</name>
    <name evidence="10" type="ORF">GMBLW1_35080</name>
</gene>
<dbReference type="GO" id="GO:0008795">
    <property type="term" value="F:NAD+ synthase activity"/>
    <property type="evidence" value="ECO:0007669"/>
    <property type="project" value="UniProtKB-UniRule"/>
</dbReference>
<proteinExistence type="inferred from homology"/>
<dbReference type="PROSITE" id="PS50263">
    <property type="entry name" value="CN_HYDROLASE"/>
    <property type="match status" value="1"/>
</dbReference>
<reference evidence="10" key="1">
    <citation type="submission" date="2019-04" db="EMBL/GenBank/DDBJ databases">
        <authorList>
            <consortium name="Science for Life Laboratories"/>
        </authorList>
    </citation>
    <scope>NUCLEOTIDE SEQUENCE</scope>
    <source>
        <strain evidence="10">MBLW1</strain>
    </source>
</reference>
<evidence type="ECO:0000256" key="8">
    <source>
        <dbReference type="PIRNR" id="PIRNR006630"/>
    </source>
</evidence>
<feature type="binding site" evidence="7">
    <location>
        <position position="496"/>
    </location>
    <ligand>
        <name>ATP</name>
        <dbReference type="ChEBI" id="CHEBI:30616"/>
    </ligand>
</feature>
<keyword evidence="6 7" id="KW-0520">NAD</keyword>
<evidence type="ECO:0000259" key="9">
    <source>
        <dbReference type="PROSITE" id="PS50263"/>
    </source>
</evidence>
<dbReference type="InParanoid" id="A0A6C2YY72"/>
<comment type="function">
    <text evidence="7">Catalyzes the ATP-dependent amidation of deamido-NAD to form NAD. Uses L-glutamine as a nitrogen source.</text>
</comment>
<accession>A0A6C2YY72</accession>
<dbReference type="PANTHER" id="PTHR23090:SF9">
    <property type="entry name" value="GLUTAMINE-DEPENDENT NAD(+) SYNTHETASE"/>
    <property type="match status" value="1"/>
</dbReference>
<feature type="binding site" evidence="7">
    <location>
        <position position="123"/>
    </location>
    <ligand>
        <name>L-glutamine</name>
        <dbReference type="ChEBI" id="CHEBI:58359"/>
    </ligand>
</feature>
<dbReference type="GO" id="GO:0005737">
    <property type="term" value="C:cytoplasm"/>
    <property type="evidence" value="ECO:0007669"/>
    <property type="project" value="InterPro"/>
</dbReference>
<dbReference type="InterPro" id="IPR041856">
    <property type="entry name" value="NAD+_synth_C"/>
</dbReference>
<feature type="binding site" evidence="7">
    <location>
        <position position="477"/>
    </location>
    <ligand>
        <name>deamido-NAD(+)</name>
        <dbReference type="ChEBI" id="CHEBI:58437"/>
        <note>ligand shared between two neighboring subunits</note>
    </ligand>
</feature>
<keyword evidence="3 7" id="KW-0436">Ligase</keyword>
<evidence type="ECO:0000256" key="1">
    <source>
        <dbReference type="ARBA" id="ARBA00005188"/>
    </source>
</evidence>
<dbReference type="GO" id="GO:0004359">
    <property type="term" value="F:glutaminase activity"/>
    <property type="evidence" value="ECO:0007669"/>
    <property type="project" value="InterPro"/>
</dbReference>
<dbReference type="Gene3D" id="3.60.110.10">
    <property type="entry name" value="Carbon-nitrogen hydrolase"/>
    <property type="match status" value="1"/>
</dbReference>
<evidence type="ECO:0000256" key="2">
    <source>
        <dbReference type="ARBA" id="ARBA00007145"/>
    </source>
</evidence>
<comment type="catalytic activity">
    <reaction evidence="7 8">
        <text>deamido-NAD(+) + L-glutamine + ATP + H2O = L-glutamate + AMP + diphosphate + NAD(+) + H(+)</text>
        <dbReference type="Rhea" id="RHEA:24384"/>
        <dbReference type="ChEBI" id="CHEBI:15377"/>
        <dbReference type="ChEBI" id="CHEBI:15378"/>
        <dbReference type="ChEBI" id="CHEBI:29985"/>
        <dbReference type="ChEBI" id="CHEBI:30616"/>
        <dbReference type="ChEBI" id="CHEBI:33019"/>
        <dbReference type="ChEBI" id="CHEBI:57540"/>
        <dbReference type="ChEBI" id="CHEBI:58359"/>
        <dbReference type="ChEBI" id="CHEBI:58437"/>
        <dbReference type="ChEBI" id="CHEBI:456215"/>
        <dbReference type="EC" id="6.3.5.1"/>
    </reaction>
</comment>
<feature type="binding site" evidence="7">
    <location>
        <position position="501"/>
    </location>
    <ligand>
        <name>deamido-NAD(+)</name>
        <dbReference type="ChEBI" id="CHEBI:58437"/>
        <note>ligand shared between two neighboring subunits</note>
    </ligand>
</feature>
<feature type="active site" description="Proton acceptor; for glutaminase activity" evidence="7">
    <location>
        <position position="47"/>
    </location>
</feature>
<dbReference type="EMBL" id="LR593887">
    <property type="protein sequence ID" value="VTS08726.1"/>
    <property type="molecule type" value="Genomic_DNA"/>
</dbReference>
<dbReference type="InterPro" id="IPR003010">
    <property type="entry name" value="C-N_Hydrolase"/>
</dbReference>
<dbReference type="EMBL" id="LR586016">
    <property type="protein sequence ID" value="VIP05685.1"/>
    <property type="molecule type" value="Genomic_DNA"/>
</dbReference>
<dbReference type="Proteomes" id="UP000464378">
    <property type="component" value="Chromosome"/>
</dbReference>